<sequence length="708" mass="75274">MSQADCAAACLAMVGSALGRSASTGFWQRALGSGRDGTSVARLVTAATEHGLVAQAYAITDLRAALNTTELPAVLHLDGNHFVVVTAMRRGRVEIVDPSEGRQRLELDQLGRRMSGPLVVFRADRGVVGERSAWTDMTPRLSLRGVIRRSSRGLRVQLLTATAVMVGATLGPALLTRTAVNQAVSPGEMLSPWLVVTAAAGCLGLQFLGTLVQSGLVLRLRTRIDTRLMAAFVHNLLGKDLEFLEQRAAGDILSRISANAALRDSLTLLLLAGGLHLPLTLIYLAALLIVSPALSVIPVLGAVLQVAAAVAFGRRVETAQREALRADAELQINSVDAVNNYAVIKAMRLEDGVASRWLRTFANATSRGLRRDSELQSLQALTGLVQFAVPVTIVLAGVWLSVRGSVQFGSVLAMLTVAGIFLATLGRLVTGAQGVYLVRGQLERLEDIIDGTSHTPTRPAHVHGAPAVGPQQPARADVHLDRVSYRYHRDGADVVDEVSLHVRPGELLGIGGATGGGKTTLIHLLLGLYQPGAGTITRRRVDVNDRVLPDDVSYAYVPQDPELFSGTIRDNVLAWRAGVPDRSVWEALELAAVVQDVKSMPLGLDTPIGSRGMHLSGGQRQRLALARAFLAQPDLLVADEPTSHLDPSTEQAILAALRSMPGTRVVVAHSPQVLGTCDRAFRMTAGSLVPLLGTEGDLLTVSRVDAVN</sequence>
<dbReference type="InterPro" id="IPR039421">
    <property type="entry name" value="Type_1_exporter"/>
</dbReference>
<keyword evidence="4" id="KW-0788">Thiol protease</keyword>
<dbReference type="Pfam" id="PF00664">
    <property type="entry name" value="ABC_membrane"/>
    <property type="match status" value="1"/>
</dbReference>
<evidence type="ECO:0000256" key="6">
    <source>
        <dbReference type="ARBA" id="ARBA00022989"/>
    </source>
</evidence>
<feature type="transmembrane region" description="Helical" evidence="8">
    <location>
        <begin position="380"/>
        <end position="402"/>
    </location>
</feature>
<dbReference type="Pfam" id="PF00005">
    <property type="entry name" value="ABC_tran"/>
    <property type="match status" value="1"/>
</dbReference>
<dbReference type="Gene3D" id="3.40.50.300">
    <property type="entry name" value="P-loop containing nucleotide triphosphate hydrolases"/>
    <property type="match status" value="1"/>
</dbReference>
<dbReference type="SUPFAM" id="SSF90123">
    <property type="entry name" value="ABC transporter transmembrane region"/>
    <property type="match status" value="1"/>
</dbReference>
<evidence type="ECO:0000259" key="9">
    <source>
        <dbReference type="PROSITE" id="PS50893"/>
    </source>
</evidence>
<comment type="caution">
    <text evidence="12">The sequence shown here is derived from an EMBL/GenBank/DDBJ whole genome shotgun (WGS) entry which is preliminary data.</text>
</comment>
<reference evidence="12 13" key="1">
    <citation type="submission" date="2022-01" db="EMBL/GenBank/DDBJ databases">
        <authorList>
            <person name="Riesco R."/>
            <person name="Trujillo M.E."/>
        </authorList>
    </citation>
    <scope>NUCLEOTIDE SEQUENCE [LARGE SCALE GENOMIC DNA]</scope>
    <source>
        <strain evidence="12 13">NIE79</strain>
    </source>
</reference>
<proteinExistence type="predicted"/>
<gene>
    <name evidence="12" type="ORF">NIE79_002048</name>
</gene>
<accession>A0ABS9N1S1</accession>
<dbReference type="SUPFAM" id="SSF52540">
    <property type="entry name" value="P-loop containing nucleoside triphosphate hydrolases"/>
    <property type="match status" value="1"/>
</dbReference>
<dbReference type="InterPro" id="IPR005074">
    <property type="entry name" value="Peptidase_C39"/>
</dbReference>
<dbReference type="EMBL" id="JAKKFD010000021">
    <property type="protein sequence ID" value="MCG5443904.1"/>
    <property type="molecule type" value="Genomic_DNA"/>
</dbReference>
<protein>
    <submittedName>
        <fullName evidence="12">ATP-binding cassette domain-containing protein</fullName>
    </submittedName>
</protein>
<evidence type="ECO:0000256" key="8">
    <source>
        <dbReference type="SAM" id="Phobius"/>
    </source>
</evidence>
<feature type="transmembrane region" description="Helical" evidence="8">
    <location>
        <begin position="156"/>
        <end position="175"/>
    </location>
</feature>
<dbReference type="PROSITE" id="PS50929">
    <property type="entry name" value="ABC_TM1F"/>
    <property type="match status" value="1"/>
</dbReference>
<organism evidence="12 13">
    <name type="scientific">Micromonospora trifolii</name>
    <dbReference type="NCBI Taxonomy" id="2911208"/>
    <lineage>
        <taxon>Bacteria</taxon>
        <taxon>Bacillati</taxon>
        <taxon>Actinomycetota</taxon>
        <taxon>Actinomycetes</taxon>
        <taxon>Micromonosporales</taxon>
        <taxon>Micromonosporaceae</taxon>
        <taxon>Micromonospora</taxon>
    </lineage>
</organism>
<comment type="subcellular location">
    <subcellularLocation>
        <location evidence="1">Cell membrane</location>
        <topology evidence="1">Multi-pass membrane protein</topology>
    </subcellularLocation>
</comment>
<feature type="transmembrane region" description="Helical" evidence="8">
    <location>
        <begin position="408"/>
        <end position="429"/>
    </location>
</feature>
<dbReference type="GO" id="GO:0005524">
    <property type="term" value="F:ATP binding"/>
    <property type="evidence" value="ECO:0007669"/>
    <property type="project" value="UniProtKB-KW"/>
</dbReference>
<dbReference type="PANTHER" id="PTHR24221">
    <property type="entry name" value="ATP-BINDING CASSETTE SUB-FAMILY B"/>
    <property type="match status" value="1"/>
</dbReference>
<keyword evidence="3" id="KW-0547">Nucleotide-binding</keyword>
<keyword evidence="13" id="KW-1185">Reference proteome</keyword>
<dbReference type="InterPro" id="IPR003593">
    <property type="entry name" value="AAA+_ATPase"/>
</dbReference>
<feature type="transmembrane region" description="Helical" evidence="8">
    <location>
        <begin position="195"/>
        <end position="218"/>
    </location>
</feature>
<evidence type="ECO:0000256" key="4">
    <source>
        <dbReference type="ARBA" id="ARBA00022807"/>
    </source>
</evidence>
<keyword evidence="2 8" id="KW-0812">Transmembrane</keyword>
<feature type="domain" description="ABC transmembrane type-1" evidence="10">
    <location>
        <begin position="158"/>
        <end position="437"/>
    </location>
</feature>
<evidence type="ECO:0000259" key="11">
    <source>
        <dbReference type="PROSITE" id="PS50990"/>
    </source>
</evidence>
<feature type="transmembrane region" description="Helical" evidence="8">
    <location>
        <begin position="266"/>
        <end position="290"/>
    </location>
</feature>
<dbReference type="Proteomes" id="UP001201629">
    <property type="component" value="Unassembled WGS sequence"/>
</dbReference>
<evidence type="ECO:0000256" key="7">
    <source>
        <dbReference type="ARBA" id="ARBA00023136"/>
    </source>
</evidence>
<evidence type="ECO:0000313" key="13">
    <source>
        <dbReference type="Proteomes" id="UP001201629"/>
    </source>
</evidence>
<feature type="domain" description="ABC transporter" evidence="9">
    <location>
        <begin position="478"/>
        <end position="704"/>
    </location>
</feature>
<evidence type="ECO:0000256" key="1">
    <source>
        <dbReference type="ARBA" id="ARBA00004651"/>
    </source>
</evidence>
<evidence type="ECO:0000256" key="3">
    <source>
        <dbReference type="ARBA" id="ARBA00022741"/>
    </source>
</evidence>
<dbReference type="Pfam" id="PF03412">
    <property type="entry name" value="Peptidase_C39"/>
    <property type="match status" value="1"/>
</dbReference>
<evidence type="ECO:0000313" key="12">
    <source>
        <dbReference type="EMBL" id="MCG5443904.1"/>
    </source>
</evidence>
<keyword evidence="5 12" id="KW-0067">ATP-binding</keyword>
<dbReference type="InterPro" id="IPR036640">
    <property type="entry name" value="ABC1_TM_sf"/>
</dbReference>
<dbReference type="Gene3D" id="3.90.70.10">
    <property type="entry name" value="Cysteine proteinases"/>
    <property type="match status" value="1"/>
</dbReference>
<feature type="domain" description="Peptidase C39" evidence="11">
    <location>
        <begin position="3"/>
        <end position="121"/>
    </location>
</feature>
<keyword evidence="4" id="KW-0378">Hydrolase</keyword>
<dbReference type="InterPro" id="IPR011527">
    <property type="entry name" value="ABC1_TM_dom"/>
</dbReference>
<dbReference type="InterPro" id="IPR017871">
    <property type="entry name" value="ABC_transporter-like_CS"/>
</dbReference>
<dbReference type="InterPro" id="IPR027417">
    <property type="entry name" value="P-loop_NTPase"/>
</dbReference>
<keyword evidence="4" id="KW-0645">Protease</keyword>
<keyword evidence="7 8" id="KW-0472">Membrane</keyword>
<dbReference type="PROSITE" id="PS50990">
    <property type="entry name" value="PEPTIDASE_C39"/>
    <property type="match status" value="1"/>
</dbReference>
<dbReference type="Gene3D" id="1.20.1560.10">
    <property type="entry name" value="ABC transporter type 1, transmembrane domain"/>
    <property type="match status" value="1"/>
</dbReference>
<feature type="transmembrane region" description="Helical" evidence="8">
    <location>
        <begin position="296"/>
        <end position="313"/>
    </location>
</feature>
<name>A0ABS9N1S1_9ACTN</name>
<keyword evidence="6 8" id="KW-1133">Transmembrane helix</keyword>
<dbReference type="PROSITE" id="PS00211">
    <property type="entry name" value="ABC_TRANSPORTER_1"/>
    <property type="match status" value="1"/>
</dbReference>
<dbReference type="SMART" id="SM00382">
    <property type="entry name" value="AAA"/>
    <property type="match status" value="1"/>
</dbReference>
<dbReference type="PROSITE" id="PS50893">
    <property type="entry name" value="ABC_TRANSPORTER_2"/>
    <property type="match status" value="1"/>
</dbReference>
<evidence type="ECO:0000259" key="10">
    <source>
        <dbReference type="PROSITE" id="PS50929"/>
    </source>
</evidence>
<evidence type="ECO:0000256" key="5">
    <source>
        <dbReference type="ARBA" id="ARBA00022840"/>
    </source>
</evidence>
<evidence type="ECO:0000256" key="2">
    <source>
        <dbReference type="ARBA" id="ARBA00022692"/>
    </source>
</evidence>
<dbReference type="InterPro" id="IPR003439">
    <property type="entry name" value="ABC_transporter-like_ATP-bd"/>
</dbReference>
<dbReference type="PANTHER" id="PTHR24221:SF606">
    <property type="entry name" value="COLICIN V SECRETION-PROCESSING ATP-BINDING PROTEIN"/>
    <property type="match status" value="1"/>
</dbReference>